<reference evidence="1" key="1">
    <citation type="journal article" date="2021" name="PeerJ">
        <title>Extensive microbial diversity within the chicken gut microbiome revealed by metagenomics and culture.</title>
        <authorList>
            <person name="Gilroy R."/>
            <person name="Ravi A."/>
            <person name="Getino M."/>
            <person name="Pursley I."/>
            <person name="Horton D.L."/>
            <person name="Alikhan N.F."/>
            <person name="Baker D."/>
            <person name="Gharbi K."/>
            <person name="Hall N."/>
            <person name="Watson M."/>
            <person name="Adriaenssens E.M."/>
            <person name="Foster-Nyarko E."/>
            <person name="Jarju S."/>
            <person name="Secka A."/>
            <person name="Antonio M."/>
            <person name="Oren A."/>
            <person name="Chaudhuri R.R."/>
            <person name="La Ragione R."/>
            <person name="Hildebrand F."/>
            <person name="Pallen M.J."/>
        </authorList>
    </citation>
    <scope>NUCLEOTIDE SEQUENCE</scope>
    <source>
        <strain evidence="1">742</strain>
    </source>
</reference>
<proteinExistence type="predicted"/>
<reference evidence="1" key="2">
    <citation type="submission" date="2021-04" db="EMBL/GenBank/DDBJ databases">
        <authorList>
            <person name="Gilroy R."/>
        </authorList>
    </citation>
    <scope>NUCLEOTIDE SEQUENCE</scope>
    <source>
        <strain evidence="1">742</strain>
    </source>
</reference>
<dbReference type="AlphaFoldDB" id="A0A9E2NPU5"/>
<dbReference type="EMBL" id="JAHLFH010000030">
    <property type="protein sequence ID" value="MBU3819082.1"/>
    <property type="molecule type" value="Genomic_DNA"/>
</dbReference>
<protein>
    <submittedName>
        <fullName evidence="1">Uncharacterized protein</fullName>
    </submittedName>
</protein>
<organism evidence="1 2">
    <name type="scientific">Candidatus Faecalibacterium intestinavium</name>
    <dbReference type="NCBI Taxonomy" id="2838580"/>
    <lineage>
        <taxon>Bacteria</taxon>
        <taxon>Bacillati</taxon>
        <taxon>Bacillota</taxon>
        <taxon>Clostridia</taxon>
        <taxon>Eubacteriales</taxon>
        <taxon>Oscillospiraceae</taxon>
        <taxon>Faecalibacterium</taxon>
    </lineage>
</organism>
<accession>A0A9E2NPU5</accession>
<gene>
    <name evidence="1" type="ORF">H9864_01680</name>
</gene>
<evidence type="ECO:0000313" key="2">
    <source>
        <dbReference type="Proteomes" id="UP000824178"/>
    </source>
</evidence>
<name>A0A9E2NPU5_9FIRM</name>
<comment type="caution">
    <text evidence="1">The sequence shown here is derived from an EMBL/GenBank/DDBJ whole genome shotgun (WGS) entry which is preliminary data.</text>
</comment>
<dbReference type="Proteomes" id="UP000824178">
    <property type="component" value="Unassembled WGS sequence"/>
</dbReference>
<evidence type="ECO:0000313" key="1">
    <source>
        <dbReference type="EMBL" id="MBU3819082.1"/>
    </source>
</evidence>
<sequence>MKKPERCASTRLALSAAGSASALIATEFDRKRNLPSAMVAALCVLGSIKENLVLPPQGVVQ</sequence>